<evidence type="ECO:0000256" key="5">
    <source>
        <dbReference type="ARBA" id="ARBA00022737"/>
    </source>
</evidence>
<dbReference type="FunCoup" id="A0A2P6N5W9">
    <property type="interactions" value="103"/>
</dbReference>
<feature type="repeat" description="Solcar" evidence="10">
    <location>
        <begin position="442"/>
        <end position="529"/>
    </location>
</feature>
<keyword evidence="4 10" id="KW-0812">Transmembrane</keyword>
<accession>A0A2P6N5W9</accession>
<evidence type="ECO:0000256" key="9">
    <source>
        <dbReference type="ARBA" id="ARBA00023136"/>
    </source>
</evidence>
<comment type="caution">
    <text evidence="11">The sequence shown here is derived from an EMBL/GenBank/DDBJ whole genome shotgun (WGS) entry which is preliminary data.</text>
</comment>
<keyword evidence="6" id="KW-0999">Mitochondrion inner membrane</keyword>
<evidence type="ECO:0000256" key="4">
    <source>
        <dbReference type="ARBA" id="ARBA00022692"/>
    </source>
</evidence>
<organism evidence="11 12">
    <name type="scientific">Planoprotostelium fungivorum</name>
    <dbReference type="NCBI Taxonomy" id="1890364"/>
    <lineage>
        <taxon>Eukaryota</taxon>
        <taxon>Amoebozoa</taxon>
        <taxon>Evosea</taxon>
        <taxon>Variosea</taxon>
        <taxon>Cavosteliida</taxon>
        <taxon>Cavosteliaceae</taxon>
        <taxon>Planoprotostelium</taxon>
    </lineage>
</organism>
<keyword evidence="3" id="KW-0813">Transport</keyword>
<evidence type="ECO:0000313" key="12">
    <source>
        <dbReference type="Proteomes" id="UP000241769"/>
    </source>
</evidence>
<feature type="repeat" description="Solcar" evidence="10">
    <location>
        <begin position="539"/>
        <end position="628"/>
    </location>
</feature>
<dbReference type="SUPFAM" id="SSF103506">
    <property type="entry name" value="Mitochondrial carrier"/>
    <property type="match status" value="1"/>
</dbReference>
<dbReference type="InterPro" id="IPR023395">
    <property type="entry name" value="MCP_dom_sf"/>
</dbReference>
<evidence type="ECO:0000256" key="3">
    <source>
        <dbReference type="ARBA" id="ARBA00022448"/>
    </source>
</evidence>
<evidence type="ECO:0000256" key="2">
    <source>
        <dbReference type="ARBA" id="ARBA00006375"/>
    </source>
</evidence>
<reference evidence="11 12" key="1">
    <citation type="journal article" date="2018" name="Genome Biol. Evol.">
        <title>Multiple Roots of Fruiting Body Formation in Amoebozoa.</title>
        <authorList>
            <person name="Hillmann F."/>
            <person name="Forbes G."/>
            <person name="Novohradska S."/>
            <person name="Ferling I."/>
            <person name="Riege K."/>
            <person name="Groth M."/>
            <person name="Westermann M."/>
            <person name="Marz M."/>
            <person name="Spaller T."/>
            <person name="Winckler T."/>
            <person name="Schaap P."/>
            <person name="Glockner G."/>
        </authorList>
    </citation>
    <scope>NUCLEOTIDE SEQUENCE [LARGE SCALE GENOMIC DNA]</scope>
    <source>
        <strain evidence="11 12">Jena</strain>
    </source>
</reference>
<dbReference type="InterPro" id="IPR018108">
    <property type="entry name" value="MCP_transmembrane"/>
</dbReference>
<name>A0A2P6N5W9_9EUKA</name>
<evidence type="ECO:0000256" key="10">
    <source>
        <dbReference type="PROSITE-ProRule" id="PRU00282"/>
    </source>
</evidence>
<evidence type="ECO:0000256" key="7">
    <source>
        <dbReference type="ARBA" id="ARBA00022989"/>
    </source>
</evidence>
<dbReference type="Gene3D" id="1.50.40.10">
    <property type="entry name" value="Mitochondrial carrier domain"/>
    <property type="match status" value="1"/>
</dbReference>
<dbReference type="InterPro" id="IPR050391">
    <property type="entry name" value="Mito_Metabolite_Transporter"/>
</dbReference>
<dbReference type="PANTHER" id="PTHR45618">
    <property type="entry name" value="MITOCHONDRIAL DICARBOXYLATE CARRIER-RELATED"/>
    <property type="match status" value="1"/>
</dbReference>
<gene>
    <name evidence="11" type="ORF">PROFUN_12953</name>
</gene>
<keyword evidence="7" id="KW-1133">Transmembrane helix</keyword>
<proteinExistence type="inferred from homology"/>
<dbReference type="GO" id="GO:0055085">
    <property type="term" value="P:transmembrane transport"/>
    <property type="evidence" value="ECO:0007669"/>
    <property type="project" value="InterPro"/>
</dbReference>
<keyword evidence="12" id="KW-1185">Reference proteome</keyword>
<evidence type="ECO:0000313" key="11">
    <source>
        <dbReference type="EMBL" id="PRP79352.1"/>
    </source>
</evidence>
<evidence type="ECO:0000256" key="6">
    <source>
        <dbReference type="ARBA" id="ARBA00022792"/>
    </source>
</evidence>
<keyword evidence="9 10" id="KW-0472">Membrane</keyword>
<dbReference type="FunFam" id="1.50.40.10:FF:000062">
    <property type="entry name" value="mitochondrial uncoupling protein 3"/>
    <property type="match status" value="1"/>
</dbReference>
<evidence type="ECO:0000256" key="1">
    <source>
        <dbReference type="ARBA" id="ARBA00004448"/>
    </source>
</evidence>
<dbReference type="InterPro" id="IPR002067">
    <property type="entry name" value="MCP"/>
</dbReference>
<feature type="repeat" description="Solcar" evidence="10">
    <location>
        <begin position="326"/>
        <end position="432"/>
    </location>
</feature>
<evidence type="ECO:0000256" key="8">
    <source>
        <dbReference type="ARBA" id="ARBA00023128"/>
    </source>
</evidence>
<comment type="subcellular location">
    <subcellularLocation>
        <location evidence="1">Mitochondrion inner membrane</location>
        <topology evidence="1">Multi-pass membrane protein</topology>
    </subcellularLocation>
</comment>
<sequence>MLRRNVERPCGRCIRKEYQCVNTRSRPAQPSATDVFALNQVLQQSTQQHNYNTIPFVDKQSTPPMQSPTPCSQTGDNALHDHPYMDNTDDSWNQRMNEYCIAAGRFDPEDAHDVPLFDIAFKKKKTQVMKFITEAQKIEMIQDYYNSIEEIKRKFHDVEIPCILGNHNGLVCWMNDAFRQFTGYSDDMFEGLLVWPDLLRFTGNHFRLLQHYIWNSNCTAPMLPIEMRIWRNKLDLNVTERINSMTGEKELYSEGTMSFTTKKDLLQLPTIFYGIFMPSSLKISSWFESGCWDFLLPKTVPADDRTNKEESKHRHTMSRPKQLSPWTIFFSGSAGAMIAETCTLPIDITKIRLQLQGEKLSAIVDKSVVTNATQPARYKGMLDCGASIVKSEGLDEWLPGVTGLYKGLQPALLRQCVYSGLRIGTYERFRSLLANGQPIETLPLWKKIIAGATTGAFAAAIATPTDLIKVRMQASSKSQSRYNGLTDAFISIARTEGLKGLWRGWGPTVQRAAIVNAAELSTYDHFKHFLIQKRIVSGDTFSTHLLASLAAGFVATLFSNPIDVMKTRIMNQKVVNGVPVYTGVVDCLTKTIRSEGFLALYKGFIPNYARLGPWCIVFFVSFEQLKQITNRPL</sequence>
<dbReference type="AlphaFoldDB" id="A0A2P6N5W9"/>
<dbReference type="PRINTS" id="PR00784">
    <property type="entry name" value="MTUNCOUPLING"/>
</dbReference>
<dbReference type="OrthoDB" id="448427at2759"/>
<dbReference type="InParanoid" id="A0A2P6N5W9"/>
<protein>
    <submittedName>
        <fullName evidence="11">Mitochondrial substrate carrier family protein ucpB-like</fullName>
    </submittedName>
</protein>
<dbReference type="GO" id="GO:0005743">
    <property type="term" value="C:mitochondrial inner membrane"/>
    <property type="evidence" value="ECO:0007669"/>
    <property type="project" value="UniProtKB-SubCell"/>
</dbReference>
<keyword evidence="8" id="KW-0496">Mitochondrion</keyword>
<dbReference type="EMBL" id="MDYQ01000187">
    <property type="protein sequence ID" value="PRP79352.1"/>
    <property type="molecule type" value="Genomic_DNA"/>
</dbReference>
<comment type="similarity">
    <text evidence="2">Belongs to the mitochondrial carrier (TC 2.A.29) family.</text>
</comment>
<dbReference type="Pfam" id="PF00153">
    <property type="entry name" value="Mito_carr"/>
    <property type="match status" value="3"/>
</dbReference>
<dbReference type="Proteomes" id="UP000241769">
    <property type="component" value="Unassembled WGS sequence"/>
</dbReference>
<keyword evidence="5" id="KW-0677">Repeat</keyword>
<dbReference type="PROSITE" id="PS50920">
    <property type="entry name" value="SOLCAR"/>
    <property type="match status" value="3"/>
</dbReference>